<dbReference type="InterPro" id="IPR049484">
    <property type="entry name" value="Rv0078-like_C"/>
</dbReference>
<feature type="DNA-binding region" description="H-T-H motif" evidence="4">
    <location>
        <begin position="49"/>
        <end position="68"/>
    </location>
</feature>
<dbReference type="Pfam" id="PF21351">
    <property type="entry name" value="TetR_C_41"/>
    <property type="match status" value="1"/>
</dbReference>
<protein>
    <submittedName>
        <fullName evidence="7">TetR/AcrR family transcriptional regulator</fullName>
    </submittedName>
</protein>
<dbReference type="RefSeq" id="WP_352890206.1">
    <property type="nucleotide sequence ID" value="NZ_JBEPIJ010000015.1"/>
</dbReference>
<dbReference type="PANTHER" id="PTHR47506">
    <property type="entry name" value="TRANSCRIPTIONAL REGULATORY PROTEIN"/>
    <property type="match status" value="1"/>
</dbReference>
<evidence type="ECO:0000259" key="6">
    <source>
        <dbReference type="PROSITE" id="PS50977"/>
    </source>
</evidence>
<feature type="domain" description="HTH tetR-type" evidence="6">
    <location>
        <begin position="26"/>
        <end position="86"/>
    </location>
</feature>
<organism evidence="7 8">
    <name type="scientific">Sinimarinibacterium thermocellulolyticum</name>
    <dbReference type="NCBI Taxonomy" id="3170016"/>
    <lineage>
        <taxon>Bacteria</taxon>
        <taxon>Pseudomonadati</taxon>
        <taxon>Pseudomonadota</taxon>
        <taxon>Gammaproteobacteria</taxon>
        <taxon>Nevskiales</taxon>
        <taxon>Nevskiaceae</taxon>
        <taxon>Sinimarinibacterium</taxon>
    </lineage>
</organism>
<evidence type="ECO:0000256" key="5">
    <source>
        <dbReference type="SAM" id="MobiDB-lite"/>
    </source>
</evidence>
<dbReference type="Pfam" id="PF00440">
    <property type="entry name" value="TetR_N"/>
    <property type="match status" value="1"/>
</dbReference>
<keyword evidence="2 4" id="KW-0238">DNA-binding</keyword>
<proteinExistence type="predicted"/>
<comment type="caution">
    <text evidence="7">The sequence shown here is derived from an EMBL/GenBank/DDBJ whole genome shotgun (WGS) entry which is preliminary data.</text>
</comment>
<evidence type="ECO:0000313" key="7">
    <source>
        <dbReference type="EMBL" id="MES0874823.1"/>
    </source>
</evidence>
<evidence type="ECO:0000313" key="8">
    <source>
        <dbReference type="Proteomes" id="UP001465331"/>
    </source>
</evidence>
<dbReference type="Gene3D" id="1.10.357.10">
    <property type="entry name" value="Tetracycline Repressor, domain 2"/>
    <property type="match status" value="1"/>
</dbReference>
<dbReference type="PRINTS" id="PR00455">
    <property type="entry name" value="HTHTETR"/>
</dbReference>
<sequence>MGKSDQAGGVSARSGAVSRRRQARGTHTRERLLRAAEKLFVKHGFEAVGIERIVEAAGVTKGAFYHHFGDKLAIFREVFEAIDREMGERVRARALTADTPLGMVQLGMRTCFELCAQPRYGRLVYVVAPAALGWKDWHEADTAIARQIVVEGLQNAAAHGELAPASLPALSTLLLGAILQAAITIATARRPRQLAAELADETDRLLLALAAQAARAQRERPR</sequence>
<dbReference type="InterPro" id="IPR001647">
    <property type="entry name" value="HTH_TetR"/>
</dbReference>
<evidence type="ECO:0000256" key="1">
    <source>
        <dbReference type="ARBA" id="ARBA00023015"/>
    </source>
</evidence>
<dbReference type="EMBL" id="JBEPIJ010000015">
    <property type="protein sequence ID" value="MES0874823.1"/>
    <property type="molecule type" value="Genomic_DNA"/>
</dbReference>
<dbReference type="PANTHER" id="PTHR47506:SF1">
    <property type="entry name" value="HTH-TYPE TRANSCRIPTIONAL REGULATOR YJDC"/>
    <property type="match status" value="1"/>
</dbReference>
<keyword evidence="1" id="KW-0805">Transcription regulation</keyword>
<feature type="compositionally biased region" description="Low complexity" evidence="5">
    <location>
        <begin position="1"/>
        <end position="17"/>
    </location>
</feature>
<dbReference type="SUPFAM" id="SSF46689">
    <property type="entry name" value="Homeodomain-like"/>
    <property type="match status" value="1"/>
</dbReference>
<evidence type="ECO:0000256" key="2">
    <source>
        <dbReference type="ARBA" id="ARBA00023125"/>
    </source>
</evidence>
<evidence type="ECO:0000256" key="3">
    <source>
        <dbReference type="ARBA" id="ARBA00023163"/>
    </source>
</evidence>
<reference evidence="7 8" key="1">
    <citation type="submission" date="2024-06" db="EMBL/GenBank/DDBJ databases">
        <authorList>
            <person name="Li Z."/>
            <person name="Jiang Y."/>
        </authorList>
    </citation>
    <scope>NUCLEOTIDE SEQUENCE [LARGE SCALE GENOMIC DNA]</scope>
    <source>
        <strain evidence="7 8">HSW-8</strain>
    </source>
</reference>
<name>A0ABV2AC49_9GAMM</name>
<dbReference type="PROSITE" id="PS50977">
    <property type="entry name" value="HTH_TETR_2"/>
    <property type="match status" value="1"/>
</dbReference>
<keyword evidence="3" id="KW-0804">Transcription</keyword>
<feature type="region of interest" description="Disordered" evidence="5">
    <location>
        <begin position="1"/>
        <end position="28"/>
    </location>
</feature>
<accession>A0ABV2AC49</accession>
<dbReference type="InterPro" id="IPR009057">
    <property type="entry name" value="Homeodomain-like_sf"/>
</dbReference>
<gene>
    <name evidence="7" type="ORF">ABSH63_12535</name>
</gene>
<keyword evidence="8" id="KW-1185">Reference proteome</keyword>
<dbReference type="Proteomes" id="UP001465331">
    <property type="component" value="Unassembled WGS sequence"/>
</dbReference>
<evidence type="ECO:0000256" key="4">
    <source>
        <dbReference type="PROSITE-ProRule" id="PRU00335"/>
    </source>
</evidence>